<keyword evidence="3" id="KW-1185">Reference proteome</keyword>
<name>A0A5S4ZPH8_9FIRM</name>
<reference evidence="2 3" key="1">
    <citation type="submission" date="2019-07" db="EMBL/GenBank/DDBJ databases">
        <title>Genomic Encyclopedia of Type Strains, Phase I: the one thousand microbial genomes (KMG-I) project.</title>
        <authorList>
            <person name="Kyrpides N."/>
        </authorList>
    </citation>
    <scope>NUCLEOTIDE SEQUENCE [LARGE SCALE GENOMIC DNA]</scope>
    <source>
        <strain evidence="2 3">DSM 6562</strain>
    </source>
</reference>
<evidence type="ECO:0000256" key="1">
    <source>
        <dbReference type="SAM" id="Phobius"/>
    </source>
</evidence>
<gene>
    <name evidence="2" type="ORF">LX24_02379</name>
</gene>
<proteinExistence type="predicted"/>
<feature type="transmembrane region" description="Helical" evidence="1">
    <location>
        <begin position="58"/>
        <end position="80"/>
    </location>
</feature>
<dbReference type="Pfam" id="PF11085">
    <property type="entry name" value="YqhR"/>
    <property type="match status" value="1"/>
</dbReference>
<dbReference type="InterPro" id="IPR024563">
    <property type="entry name" value="YqhR"/>
</dbReference>
<dbReference type="EMBL" id="VNHM01000014">
    <property type="protein sequence ID" value="TYO94543.1"/>
    <property type="molecule type" value="Genomic_DNA"/>
</dbReference>
<evidence type="ECO:0000313" key="3">
    <source>
        <dbReference type="Proteomes" id="UP000323166"/>
    </source>
</evidence>
<accession>A0A5S4ZPH8</accession>
<comment type="caution">
    <text evidence="2">The sequence shown here is derived from an EMBL/GenBank/DDBJ whole genome shotgun (WGS) entry which is preliminary data.</text>
</comment>
<keyword evidence="1" id="KW-0812">Transmembrane</keyword>
<feature type="transmembrane region" description="Helical" evidence="1">
    <location>
        <begin position="12"/>
        <end position="32"/>
    </location>
</feature>
<dbReference type="RefSeq" id="WP_243131724.1">
    <property type="nucleotide sequence ID" value="NZ_VNHM01000014.1"/>
</dbReference>
<keyword evidence="1" id="KW-0472">Membrane</keyword>
<evidence type="ECO:0000313" key="2">
    <source>
        <dbReference type="EMBL" id="TYO94543.1"/>
    </source>
</evidence>
<dbReference type="AlphaFoldDB" id="A0A5S4ZPH8"/>
<keyword evidence="1" id="KW-1133">Transmembrane helix</keyword>
<organism evidence="2 3">
    <name type="scientific">Desulfallas thermosapovorans DSM 6562</name>
    <dbReference type="NCBI Taxonomy" id="1121431"/>
    <lineage>
        <taxon>Bacteria</taxon>
        <taxon>Bacillati</taxon>
        <taxon>Bacillota</taxon>
        <taxon>Clostridia</taxon>
        <taxon>Eubacteriales</taxon>
        <taxon>Desulfallaceae</taxon>
        <taxon>Desulfallas</taxon>
    </lineage>
</organism>
<sequence length="152" mass="16723">MVIIKDVITRGFIAGLTGGILMNIISYISYYLGIANLRFLDWPSIIITGHSPVNTLSLLFFLAVQLIFVGFLGSVFALLISKLVTSTNYIFKGILFGIISWFTIYGLTYIADVPKLTPLTIGTAITDFTGAVVYGVTMAEILNRLDMRTRLS</sequence>
<dbReference type="Proteomes" id="UP000323166">
    <property type="component" value="Unassembled WGS sequence"/>
</dbReference>
<protein>
    <submittedName>
        <fullName evidence="2">Membrane protein YqhR</fullName>
    </submittedName>
</protein>
<feature type="transmembrane region" description="Helical" evidence="1">
    <location>
        <begin position="116"/>
        <end position="142"/>
    </location>
</feature>
<feature type="transmembrane region" description="Helical" evidence="1">
    <location>
        <begin position="89"/>
        <end position="110"/>
    </location>
</feature>